<dbReference type="PANTHER" id="PTHR33206:SF1">
    <property type="entry name" value="DNA-DIRECTED DNA POLYMERASE"/>
    <property type="match status" value="1"/>
</dbReference>
<dbReference type="PANTHER" id="PTHR33206">
    <property type="entry name" value="PROTEIN CBG10425"/>
    <property type="match status" value="1"/>
</dbReference>
<organism evidence="1 2">
    <name type="scientific">Phytophthora lilii</name>
    <dbReference type="NCBI Taxonomy" id="2077276"/>
    <lineage>
        <taxon>Eukaryota</taxon>
        <taxon>Sar</taxon>
        <taxon>Stramenopiles</taxon>
        <taxon>Oomycota</taxon>
        <taxon>Peronosporomycetes</taxon>
        <taxon>Peronosporales</taxon>
        <taxon>Peronosporaceae</taxon>
        <taxon>Phytophthora</taxon>
    </lineage>
</organism>
<protein>
    <submittedName>
        <fullName evidence="1">Unnamed protein product</fullName>
    </submittedName>
</protein>
<proteinExistence type="predicted"/>
<dbReference type="EMBL" id="BSXW01000647">
    <property type="protein sequence ID" value="GMF27135.1"/>
    <property type="molecule type" value="Genomic_DNA"/>
</dbReference>
<dbReference type="Gene3D" id="3.30.40.220">
    <property type="match status" value="1"/>
</dbReference>
<dbReference type="InterPro" id="IPR043502">
    <property type="entry name" value="DNA/RNA_pol_sf"/>
</dbReference>
<dbReference type="OrthoDB" id="108321at2759"/>
<keyword evidence="2" id="KW-1185">Reference proteome</keyword>
<evidence type="ECO:0000313" key="2">
    <source>
        <dbReference type="Proteomes" id="UP001165083"/>
    </source>
</evidence>
<gene>
    <name evidence="1" type="ORF">Plil01_001133000</name>
</gene>
<dbReference type="Proteomes" id="UP001165083">
    <property type="component" value="Unassembled WGS sequence"/>
</dbReference>
<dbReference type="SUPFAM" id="SSF56672">
    <property type="entry name" value="DNA/RNA polymerases"/>
    <property type="match status" value="1"/>
</dbReference>
<reference evidence="1" key="1">
    <citation type="submission" date="2023-04" db="EMBL/GenBank/DDBJ databases">
        <title>Phytophthora lilii NBRC 32176.</title>
        <authorList>
            <person name="Ichikawa N."/>
            <person name="Sato H."/>
            <person name="Tonouchi N."/>
        </authorList>
    </citation>
    <scope>NUCLEOTIDE SEQUENCE</scope>
    <source>
        <strain evidence="1">NBRC 32176</strain>
    </source>
</reference>
<accession>A0A9W6U6D6</accession>
<dbReference type="AlphaFoldDB" id="A0A9W6U6D6"/>
<evidence type="ECO:0000313" key="1">
    <source>
        <dbReference type="EMBL" id="GMF27135.1"/>
    </source>
</evidence>
<name>A0A9W6U6D6_9STRA</name>
<sequence length="736" mass="85470">MKSVKDLLIWYNNLDVKPFVAAIKKQREFYKTFDLDMLTDGVSLPSLAEKVMYQTCYDELDNRSVEVAFGPKFSALLNQVACSIESIMRTVDNTPKHQEWAPRATDSVFTYAYIKVLKYGKCFMFAFKHKAVAKFVFNKLVKEYPRAKFELDLSKYDSPFSFSQKRLDGYKRQDRKSGREFGLTIEHLNTLLNEVRFECELCYCQLTEENVSADRIDNSIGHIDGNVMITCYQCNVARKDMNIRAFQRQKLLEKNGDKLVWSIDEEQKDIYHKMKANIAGGPSIIFNRFAKRNETYIRNGDKLCKKVIGYDANALYLWALGNEMPCGRLTTIEPYDGIVEDIKQDKLFGFLECDIETPEHLKDHFREMCPIFKNIDIDSSQESIIGEHMFNYGIENGRKQTKSRKLIGSYFGEKVLIYAPLLKWYLSHGLVITKAYSFVKASSHRPFKAFMDKVSDARREGDKDESKAMIAEMMKLIGNSAFGRSGMDKTKHKEVKYLDDAKSVRAIVEKQNFHDVEELNGSFEVSLKKRRIKFENPIHLSIAIYQLAKLRMLEFYYDCIEFYMDRSDFQYQEMDTDSAYIAFSDDKPFENLIKPELVEHFKKHKYDWFPRDQNEEVAMYDRRTAGLFKEEWRGDAMVSLSSKNYHCYLPEGSSKVKTSAKGVQQGNGRNADILNQDGFESVIKKQICLSATNRGFRIDKLTKGIITYEQHKTGLNYYYDKRRVLADGITTAPLCI</sequence>
<comment type="caution">
    <text evidence="1">The sequence shown here is derived from an EMBL/GenBank/DDBJ whole genome shotgun (WGS) entry which is preliminary data.</text>
</comment>